<evidence type="ECO:0000256" key="5">
    <source>
        <dbReference type="ARBA" id="ARBA00022833"/>
    </source>
</evidence>
<feature type="region of interest" description="Disordered" evidence="7">
    <location>
        <begin position="16"/>
        <end position="114"/>
    </location>
</feature>
<evidence type="ECO:0000256" key="6">
    <source>
        <dbReference type="ARBA" id="ARBA00023242"/>
    </source>
</evidence>
<name>A0A2N5TT47_9BASI</name>
<dbReference type="SMART" id="SM00249">
    <property type="entry name" value="PHD"/>
    <property type="match status" value="1"/>
</dbReference>
<dbReference type="PROSITE" id="PS01359">
    <property type="entry name" value="ZF_PHD_1"/>
    <property type="match status" value="1"/>
</dbReference>
<keyword evidence="2" id="KW-0479">Metal-binding</keyword>
<feature type="domain" description="Zinc finger PHD-type" evidence="8">
    <location>
        <begin position="121"/>
        <end position="165"/>
    </location>
</feature>
<comment type="subcellular location">
    <subcellularLocation>
        <location evidence="1">Nucleus</location>
    </subcellularLocation>
</comment>
<dbReference type="Proteomes" id="UP000235388">
    <property type="component" value="Unassembled WGS sequence"/>
</dbReference>
<dbReference type="PANTHER" id="PTHR15856:SF51">
    <property type="entry name" value="MBD-R2"/>
    <property type="match status" value="1"/>
</dbReference>
<sequence length="276" mass="30387">MDHWYDETSNASLLHKIGNNRKKLAKPSPKFSQLERPSSNPIDPKKTKFLSHHHPSSPPSRSSLLYHGKEQEINDEAQFRRSRPKLAHDITASNADGDTSREPSSTEDGADHNAVDDGVMRCICSITTDDGFTIQCKTCEVWQHAICVNVPIDEVPEHYFCDGCDPSPKRRRRLTEMAPQAEQIQRQRLKKEADTQDQAGDENSIAQDSPSPSHPPVVNDQNESPVDLPVASTAMSRVSSGVGVNECIQGKPSAQSPSSHGKGKAKASSLGYQERV</sequence>
<dbReference type="InterPro" id="IPR019786">
    <property type="entry name" value="Zinc_finger_PHD-type_CS"/>
</dbReference>
<evidence type="ECO:0000313" key="9">
    <source>
        <dbReference type="EMBL" id="PLW28664.1"/>
    </source>
</evidence>
<evidence type="ECO:0000256" key="4">
    <source>
        <dbReference type="ARBA" id="ARBA00022771"/>
    </source>
</evidence>
<evidence type="ECO:0000256" key="7">
    <source>
        <dbReference type="SAM" id="MobiDB-lite"/>
    </source>
</evidence>
<comment type="caution">
    <text evidence="9">The sequence shown here is derived from an EMBL/GenBank/DDBJ whole genome shotgun (WGS) entry which is preliminary data.</text>
</comment>
<evidence type="ECO:0000259" key="8">
    <source>
        <dbReference type="SMART" id="SM00249"/>
    </source>
</evidence>
<proteinExistence type="predicted"/>
<dbReference type="STRING" id="200324.A0A2N5TT47"/>
<feature type="compositionally biased region" description="Polar residues" evidence="7">
    <location>
        <begin position="91"/>
        <end position="107"/>
    </location>
</feature>
<evidence type="ECO:0000256" key="2">
    <source>
        <dbReference type="ARBA" id="ARBA00022723"/>
    </source>
</evidence>
<reference evidence="9 10" key="1">
    <citation type="submission" date="2017-11" db="EMBL/GenBank/DDBJ databases">
        <title>De novo assembly and phasing of dikaryotic genomes from two isolates of Puccinia coronata f. sp. avenae, the causal agent of oat crown rust.</title>
        <authorList>
            <person name="Miller M.E."/>
            <person name="Zhang Y."/>
            <person name="Omidvar V."/>
            <person name="Sperschneider J."/>
            <person name="Schwessinger B."/>
            <person name="Raley C."/>
            <person name="Palmer J.M."/>
            <person name="Garnica D."/>
            <person name="Upadhyaya N."/>
            <person name="Rathjen J."/>
            <person name="Taylor J.M."/>
            <person name="Park R.F."/>
            <person name="Dodds P.N."/>
            <person name="Hirsch C.D."/>
            <person name="Kianian S.F."/>
            <person name="Figueroa M."/>
        </authorList>
    </citation>
    <scope>NUCLEOTIDE SEQUENCE [LARGE SCALE GENOMIC DNA]</scope>
    <source>
        <strain evidence="9">12NC29</strain>
    </source>
</reference>
<dbReference type="InterPro" id="IPR011011">
    <property type="entry name" value="Znf_FYVE_PHD"/>
</dbReference>
<protein>
    <recommendedName>
        <fullName evidence="8">Zinc finger PHD-type domain-containing protein</fullName>
    </recommendedName>
</protein>
<keyword evidence="5" id="KW-0862">Zinc</keyword>
<dbReference type="GO" id="GO:0005634">
    <property type="term" value="C:nucleus"/>
    <property type="evidence" value="ECO:0007669"/>
    <property type="project" value="UniProtKB-SubCell"/>
</dbReference>
<keyword evidence="4" id="KW-0863">Zinc-finger</keyword>
<keyword evidence="3" id="KW-0677">Repeat</keyword>
<dbReference type="EMBL" id="PGCJ01000437">
    <property type="protein sequence ID" value="PLW28664.1"/>
    <property type="molecule type" value="Genomic_DNA"/>
</dbReference>
<feature type="region of interest" description="Disordered" evidence="7">
    <location>
        <begin position="174"/>
        <end position="276"/>
    </location>
</feature>
<dbReference type="SUPFAM" id="SSF57903">
    <property type="entry name" value="FYVE/PHD zinc finger"/>
    <property type="match status" value="1"/>
</dbReference>
<dbReference type="GO" id="GO:0006357">
    <property type="term" value="P:regulation of transcription by RNA polymerase II"/>
    <property type="evidence" value="ECO:0007669"/>
    <property type="project" value="TreeGrafter"/>
</dbReference>
<evidence type="ECO:0000256" key="3">
    <source>
        <dbReference type="ARBA" id="ARBA00022737"/>
    </source>
</evidence>
<dbReference type="GO" id="GO:0008270">
    <property type="term" value="F:zinc ion binding"/>
    <property type="evidence" value="ECO:0007669"/>
    <property type="project" value="UniProtKB-KW"/>
</dbReference>
<keyword evidence="10" id="KW-1185">Reference proteome</keyword>
<dbReference type="InterPro" id="IPR001965">
    <property type="entry name" value="Znf_PHD"/>
</dbReference>
<evidence type="ECO:0000256" key="1">
    <source>
        <dbReference type="ARBA" id="ARBA00004123"/>
    </source>
</evidence>
<evidence type="ECO:0000313" key="10">
    <source>
        <dbReference type="Proteomes" id="UP000235388"/>
    </source>
</evidence>
<gene>
    <name evidence="9" type="ORF">PCANC_22383</name>
</gene>
<accession>A0A2N5TT47</accession>
<organism evidence="9 10">
    <name type="scientific">Puccinia coronata f. sp. avenae</name>
    <dbReference type="NCBI Taxonomy" id="200324"/>
    <lineage>
        <taxon>Eukaryota</taxon>
        <taxon>Fungi</taxon>
        <taxon>Dikarya</taxon>
        <taxon>Basidiomycota</taxon>
        <taxon>Pucciniomycotina</taxon>
        <taxon>Pucciniomycetes</taxon>
        <taxon>Pucciniales</taxon>
        <taxon>Pucciniaceae</taxon>
        <taxon>Puccinia</taxon>
    </lineage>
</organism>
<dbReference type="OrthoDB" id="79252at2759"/>
<dbReference type="InterPro" id="IPR013083">
    <property type="entry name" value="Znf_RING/FYVE/PHD"/>
</dbReference>
<feature type="compositionally biased region" description="Low complexity" evidence="7">
    <location>
        <begin position="256"/>
        <end position="276"/>
    </location>
</feature>
<dbReference type="PANTHER" id="PTHR15856">
    <property type="entry name" value="PHD FINGER PROTEIN 20-RELATED"/>
    <property type="match status" value="1"/>
</dbReference>
<keyword evidence="6" id="KW-0539">Nucleus</keyword>
<dbReference type="AlphaFoldDB" id="A0A2N5TT47"/>
<dbReference type="Pfam" id="PF20826">
    <property type="entry name" value="PHD_5"/>
    <property type="match status" value="1"/>
</dbReference>
<dbReference type="InterPro" id="IPR043449">
    <property type="entry name" value="PHF20-like"/>
</dbReference>
<dbReference type="GO" id="GO:0044545">
    <property type="term" value="C:NSL complex"/>
    <property type="evidence" value="ECO:0007669"/>
    <property type="project" value="TreeGrafter"/>
</dbReference>
<dbReference type="Gene3D" id="3.30.40.10">
    <property type="entry name" value="Zinc/RING finger domain, C3HC4 (zinc finger)"/>
    <property type="match status" value="1"/>
</dbReference>